<feature type="chain" id="PRO_5037589595" evidence="1">
    <location>
        <begin position="24"/>
        <end position="221"/>
    </location>
</feature>
<gene>
    <name evidence="3" type="ORF">HZA61_01935</name>
</gene>
<feature type="domain" description="Outer membrane protein beta-barrel" evidence="2">
    <location>
        <begin position="23"/>
        <end position="190"/>
    </location>
</feature>
<proteinExistence type="predicted"/>
<dbReference type="Proteomes" id="UP000696931">
    <property type="component" value="Unassembled WGS sequence"/>
</dbReference>
<keyword evidence="1" id="KW-0732">Signal</keyword>
<evidence type="ECO:0000313" key="3">
    <source>
        <dbReference type="EMBL" id="MBI5168226.1"/>
    </source>
</evidence>
<dbReference type="EMBL" id="JACRIW010000016">
    <property type="protein sequence ID" value="MBI5168226.1"/>
    <property type="molecule type" value="Genomic_DNA"/>
</dbReference>
<dbReference type="AlphaFoldDB" id="A0A933S946"/>
<dbReference type="Pfam" id="PF13568">
    <property type="entry name" value="OMP_b-brl_2"/>
    <property type="match status" value="1"/>
</dbReference>
<accession>A0A933S946</accession>
<name>A0A933S946_UNCEI</name>
<sequence length="221" mass="23786">MSRTLCSTALTLLLLLAAAPAFAQTGLYSYFRGGLTSSTLTGDVTGDPGDRRGLHAGLGVRFLVTDTFGGLAELNYTQRGLTRKDDQNTRAIGAESMTYALNYWQLNMMLHAGLPKLAGLRPALQAGAAVNFETAERLTIEGGPDAGESNPETMDSIDLTSVLGVNVDFGDDEDSHWFADARVEKSVMSIADPLQFIGQETPSIKNRTYLLSVGFKWRSGD</sequence>
<organism evidence="3 4">
    <name type="scientific">Eiseniibacteriota bacterium</name>
    <dbReference type="NCBI Taxonomy" id="2212470"/>
    <lineage>
        <taxon>Bacteria</taxon>
        <taxon>Candidatus Eiseniibacteriota</taxon>
    </lineage>
</organism>
<protein>
    <submittedName>
        <fullName evidence="3">PorT family protein</fullName>
    </submittedName>
</protein>
<evidence type="ECO:0000313" key="4">
    <source>
        <dbReference type="Proteomes" id="UP000696931"/>
    </source>
</evidence>
<evidence type="ECO:0000256" key="1">
    <source>
        <dbReference type="SAM" id="SignalP"/>
    </source>
</evidence>
<reference evidence="3" key="1">
    <citation type="submission" date="2020-07" db="EMBL/GenBank/DDBJ databases">
        <title>Huge and variable diversity of episymbiotic CPR bacteria and DPANN archaea in groundwater ecosystems.</title>
        <authorList>
            <person name="He C.Y."/>
            <person name="Keren R."/>
            <person name="Whittaker M."/>
            <person name="Farag I.F."/>
            <person name="Doudna J."/>
            <person name="Cate J.H.D."/>
            <person name="Banfield J.F."/>
        </authorList>
    </citation>
    <scope>NUCLEOTIDE SEQUENCE</scope>
    <source>
        <strain evidence="3">NC_groundwater_1813_Pr3_B-0.1um_71_17</strain>
    </source>
</reference>
<feature type="signal peptide" evidence="1">
    <location>
        <begin position="1"/>
        <end position="23"/>
    </location>
</feature>
<dbReference type="InterPro" id="IPR025665">
    <property type="entry name" value="Beta-barrel_OMP_2"/>
</dbReference>
<comment type="caution">
    <text evidence="3">The sequence shown here is derived from an EMBL/GenBank/DDBJ whole genome shotgun (WGS) entry which is preliminary data.</text>
</comment>
<evidence type="ECO:0000259" key="2">
    <source>
        <dbReference type="Pfam" id="PF13568"/>
    </source>
</evidence>